<reference evidence="1" key="1">
    <citation type="submission" date="2021-07" db="EMBL/GenBank/DDBJ databases">
        <authorList>
            <person name="Durling M."/>
        </authorList>
    </citation>
    <scope>NUCLEOTIDE SEQUENCE</scope>
</reference>
<evidence type="ECO:0000313" key="1">
    <source>
        <dbReference type="EMBL" id="CAG8981738.1"/>
    </source>
</evidence>
<dbReference type="EMBL" id="CAJVRM010000513">
    <property type="protein sequence ID" value="CAG8981738.1"/>
    <property type="molecule type" value="Genomic_DNA"/>
</dbReference>
<comment type="caution">
    <text evidence="1">The sequence shown here is derived from an EMBL/GenBank/DDBJ whole genome shotgun (WGS) entry which is preliminary data.</text>
</comment>
<protein>
    <submittedName>
        <fullName evidence="1">Uncharacterized protein</fullName>
    </submittedName>
</protein>
<keyword evidence="2" id="KW-1185">Reference proteome</keyword>
<sequence>MRFTSAPSYRIILFAIHASTYDIKGDVLAEDSHHNWKDDLAREPTAEEYLQHGEPLPAIAASVTTTVPNVLHGYELAGREMI</sequence>
<dbReference type="AlphaFoldDB" id="A0A9N9LXM3"/>
<name>A0A9N9LXM3_9HELO</name>
<gene>
    <name evidence="1" type="ORF">HYALB_00013731</name>
</gene>
<accession>A0A9N9LXM3</accession>
<evidence type="ECO:0000313" key="2">
    <source>
        <dbReference type="Proteomes" id="UP000701801"/>
    </source>
</evidence>
<dbReference type="Proteomes" id="UP000701801">
    <property type="component" value="Unassembled WGS sequence"/>
</dbReference>
<proteinExistence type="predicted"/>
<organism evidence="1 2">
    <name type="scientific">Hymenoscyphus albidus</name>
    <dbReference type="NCBI Taxonomy" id="595503"/>
    <lineage>
        <taxon>Eukaryota</taxon>
        <taxon>Fungi</taxon>
        <taxon>Dikarya</taxon>
        <taxon>Ascomycota</taxon>
        <taxon>Pezizomycotina</taxon>
        <taxon>Leotiomycetes</taxon>
        <taxon>Helotiales</taxon>
        <taxon>Helotiaceae</taxon>
        <taxon>Hymenoscyphus</taxon>
    </lineage>
</organism>